<dbReference type="PROSITE" id="PS50883">
    <property type="entry name" value="EAL"/>
    <property type="match status" value="1"/>
</dbReference>
<organism evidence="3 4">
    <name type="scientific">Aquibacillus rhizosphaerae</name>
    <dbReference type="NCBI Taxonomy" id="3051431"/>
    <lineage>
        <taxon>Bacteria</taxon>
        <taxon>Bacillati</taxon>
        <taxon>Bacillota</taxon>
        <taxon>Bacilli</taxon>
        <taxon>Bacillales</taxon>
        <taxon>Bacillaceae</taxon>
        <taxon>Aquibacillus</taxon>
    </lineage>
</organism>
<dbReference type="Proteomes" id="UP001235343">
    <property type="component" value="Unassembled WGS sequence"/>
</dbReference>
<dbReference type="InterPro" id="IPR029787">
    <property type="entry name" value="Nucleotide_cyclase"/>
</dbReference>
<dbReference type="InterPro" id="IPR000014">
    <property type="entry name" value="PAS"/>
</dbReference>
<dbReference type="InterPro" id="IPR052155">
    <property type="entry name" value="Biofilm_reg_signaling"/>
</dbReference>
<sequence length="646" mass="74255">MSKLNKGEQLPIHRRILEHVHDAVLFLHDDGKIIEGNKNSFQLLGIPNDVKTINEILDFTLIKGKHEADLTIQVEEHSLHVKSLMLQEGKIAPIYVLIFRGISIHSKSNQNLEHIEQLKMKSKEGFVLFDENKIIDCDRSFARLFNLDILTLKRLSFYDLIKVNQSILKNNQSKQLISFKPDGTKFYLEVVTNKYPIQGTLIQAAIVRDITDRVKNEKTIEFMAYYDELTDLPNKNFFNKVLIDAIDCRKNSKKTLAVYVLDLNYFKKINDTLGFSFGDQLLKAFSLRLKALLDADTFIARMDSDEFLILNTNVKSNVDACEFAKKVTDFFEKPFIINEHEMYITVSVGISLFPNNGNNASDLIIQAGAAMSTINDKYRNNYQLFDKSITEDLKQKLIIETELRRALKENQFRLYYQPQKNVESNKIVGMEALIRWKHPEVGDITPTKFIPLAEKTGLIFEIGDWVLKEACRQNKEWQVQGYHPIIVGVNLSAKQFHQHDLVDKVEKTLAETGLEPKYLELEITESIAMAHEESIIKKLQKLRQIGVKVSIDDFGTGYSSLKYLSLFPISKLKIDKLFINGKQNQNRAIVKSIIHLSHALKMKVIAEGVETNEQLLFLKKEKCDEVQGFYFSKPLPSPQLVHLLTK</sequence>
<dbReference type="InterPro" id="IPR035965">
    <property type="entry name" value="PAS-like_dom_sf"/>
</dbReference>
<dbReference type="SUPFAM" id="SSF141868">
    <property type="entry name" value="EAL domain-like"/>
    <property type="match status" value="1"/>
</dbReference>
<feature type="domain" description="GGDEF" evidence="2">
    <location>
        <begin position="254"/>
        <end position="387"/>
    </location>
</feature>
<feature type="domain" description="EAL" evidence="1">
    <location>
        <begin position="396"/>
        <end position="646"/>
    </location>
</feature>
<dbReference type="PANTHER" id="PTHR44757">
    <property type="entry name" value="DIGUANYLATE CYCLASE DGCP"/>
    <property type="match status" value="1"/>
</dbReference>
<evidence type="ECO:0000259" key="1">
    <source>
        <dbReference type="PROSITE" id="PS50883"/>
    </source>
</evidence>
<dbReference type="NCBIfam" id="TIGR00254">
    <property type="entry name" value="GGDEF"/>
    <property type="match status" value="1"/>
</dbReference>
<dbReference type="SMART" id="SM00267">
    <property type="entry name" value="GGDEF"/>
    <property type="match status" value="1"/>
</dbReference>
<evidence type="ECO:0000313" key="3">
    <source>
        <dbReference type="EMBL" id="MDL4842172.1"/>
    </source>
</evidence>
<dbReference type="SMART" id="SM00052">
    <property type="entry name" value="EAL"/>
    <property type="match status" value="1"/>
</dbReference>
<dbReference type="CDD" id="cd01948">
    <property type="entry name" value="EAL"/>
    <property type="match status" value="1"/>
</dbReference>
<dbReference type="Pfam" id="PF00990">
    <property type="entry name" value="GGDEF"/>
    <property type="match status" value="1"/>
</dbReference>
<proteinExistence type="predicted"/>
<dbReference type="PANTHER" id="PTHR44757:SF2">
    <property type="entry name" value="BIOFILM ARCHITECTURE MAINTENANCE PROTEIN MBAA"/>
    <property type="match status" value="1"/>
</dbReference>
<dbReference type="SUPFAM" id="SSF55785">
    <property type="entry name" value="PYP-like sensor domain (PAS domain)"/>
    <property type="match status" value="1"/>
</dbReference>
<dbReference type="InterPro" id="IPR001633">
    <property type="entry name" value="EAL_dom"/>
</dbReference>
<dbReference type="InterPro" id="IPR035919">
    <property type="entry name" value="EAL_sf"/>
</dbReference>
<dbReference type="SUPFAM" id="SSF55073">
    <property type="entry name" value="Nucleotide cyclase"/>
    <property type="match status" value="1"/>
</dbReference>
<accession>A0ABT7L8I8</accession>
<dbReference type="Pfam" id="PF13188">
    <property type="entry name" value="PAS_8"/>
    <property type="match status" value="1"/>
</dbReference>
<reference evidence="3 4" key="1">
    <citation type="submission" date="2023-06" db="EMBL/GenBank/DDBJ databases">
        <title>Aquibacillus rhizosphaerae LR5S19.</title>
        <authorList>
            <person name="Sun J.-Q."/>
        </authorList>
    </citation>
    <scope>NUCLEOTIDE SEQUENCE [LARGE SCALE GENOMIC DNA]</scope>
    <source>
        <strain evidence="3 4">LR5S19</strain>
    </source>
</reference>
<dbReference type="PROSITE" id="PS50887">
    <property type="entry name" value="GGDEF"/>
    <property type="match status" value="1"/>
</dbReference>
<dbReference type="CDD" id="cd01949">
    <property type="entry name" value="GGDEF"/>
    <property type="match status" value="1"/>
</dbReference>
<dbReference type="Gene3D" id="3.20.20.450">
    <property type="entry name" value="EAL domain"/>
    <property type="match status" value="1"/>
</dbReference>
<dbReference type="Pfam" id="PF00563">
    <property type="entry name" value="EAL"/>
    <property type="match status" value="1"/>
</dbReference>
<protein>
    <submittedName>
        <fullName evidence="3">GGDEF domain-containing protein</fullName>
    </submittedName>
</protein>
<dbReference type="RefSeq" id="WP_285933456.1">
    <property type="nucleotide sequence ID" value="NZ_JASTZU010000058.1"/>
</dbReference>
<gene>
    <name evidence="3" type="ORF">QQS35_17170</name>
</gene>
<dbReference type="InterPro" id="IPR000160">
    <property type="entry name" value="GGDEF_dom"/>
</dbReference>
<dbReference type="Gene3D" id="3.30.70.270">
    <property type="match status" value="1"/>
</dbReference>
<keyword evidence="4" id="KW-1185">Reference proteome</keyword>
<name>A0ABT7L8I8_9BACI</name>
<evidence type="ECO:0000313" key="4">
    <source>
        <dbReference type="Proteomes" id="UP001235343"/>
    </source>
</evidence>
<dbReference type="EMBL" id="JASTZU010000058">
    <property type="protein sequence ID" value="MDL4842172.1"/>
    <property type="molecule type" value="Genomic_DNA"/>
</dbReference>
<comment type="caution">
    <text evidence="3">The sequence shown here is derived from an EMBL/GenBank/DDBJ whole genome shotgun (WGS) entry which is preliminary data.</text>
</comment>
<dbReference type="InterPro" id="IPR043128">
    <property type="entry name" value="Rev_trsase/Diguanyl_cyclase"/>
</dbReference>
<evidence type="ECO:0000259" key="2">
    <source>
        <dbReference type="PROSITE" id="PS50887"/>
    </source>
</evidence>